<evidence type="ECO:0000313" key="1">
    <source>
        <dbReference type="EMBL" id="CUO26494.1"/>
    </source>
</evidence>
<accession>A0A174DM63</accession>
<name>A0A174DM63_9CLOT</name>
<organism evidence="1 2">
    <name type="scientific">Clostridium disporicum</name>
    <dbReference type="NCBI Taxonomy" id="84024"/>
    <lineage>
        <taxon>Bacteria</taxon>
        <taxon>Bacillati</taxon>
        <taxon>Bacillota</taxon>
        <taxon>Clostridia</taxon>
        <taxon>Eubacteriales</taxon>
        <taxon>Clostridiaceae</taxon>
        <taxon>Clostridium</taxon>
    </lineage>
</organism>
<dbReference type="AlphaFoldDB" id="A0A174DM63"/>
<dbReference type="EMBL" id="CYZV01000018">
    <property type="protein sequence ID" value="CUO26494.1"/>
    <property type="molecule type" value="Genomic_DNA"/>
</dbReference>
<dbReference type="Proteomes" id="UP000095558">
    <property type="component" value="Unassembled WGS sequence"/>
</dbReference>
<protein>
    <submittedName>
        <fullName evidence="1">Uncharacterized protein</fullName>
    </submittedName>
</protein>
<gene>
    <name evidence="1" type="ORF">ERS852470_01866</name>
</gene>
<sequence>MARPIKPVTELSKERLRKLSPYEIQQRQEQEQSIKEVQQIKSKRVSKNIKGYIKNIKNLSGDELQLIEPLLIELQQIENILSMCKEHIEKHGILDRLNCDVNPTVNIYDKFLKQKLSLVKELNNIIRNIKKNKDDDNNISLDALLSQFDNMEE</sequence>
<reference evidence="1 2" key="1">
    <citation type="submission" date="2015-09" db="EMBL/GenBank/DDBJ databases">
        <authorList>
            <consortium name="Pathogen Informatics"/>
        </authorList>
    </citation>
    <scope>NUCLEOTIDE SEQUENCE [LARGE SCALE GENOMIC DNA]</scope>
    <source>
        <strain evidence="1 2">2789STDY5834855</strain>
    </source>
</reference>
<dbReference type="RefSeq" id="WP_055276536.1">
    <property type="nucleotide sequence ID" value="NZ_CYZV01000018.1"/>
</dbReference>
<proteinExistence type="predicted"/>
<evidence type="ECO:0000313" key="2">
    <source>
        <dbReference type="Proteomes" id="UP000095558"/>
    </source>
</evidence>